<feature type="binding site" evidence="13">
    <location>
        <position position="36"/>
    </location>
    <ligand>
        <name>substrate</name>
    </ligand>
</feature>
<evidence type="ECO:0000256" key="10">
    <source>
        <dbReference type="ARBA" id="ARBA00022777"/>
    </source>
</evidence>
<name>A0A1F6AGU2_9BACT</name>
<feature type="binding site" evidence="13 15">
    <location>
        <position position="322"/>
    </location>
    <ligand>
        <name>ATP</name>
        <dbReference type="ChEBI" id="CHEBI:30616"/>
    </ligand>
</feature>
<keyword evidence="7 13" id="KW-0963">Cytoplasm</keyword>
<feature type="binding site" evidence="13">
    <location>
        <position position="118"/>
    </location>
    <ligand>
        <name>substrate</name>
    </ligand>
</feature>
<dbReference type="GO" id="GO:0006094">
    <property type="term" value="P:gluconeogenesis"/>
    <property type="evidence" value="ECO:0007669"/>
    <property type="project" value="TreeGrafter"/>
</dbReference>
<evidence type="ECO:0000256" key="1">
    <source>
        <dbReference type="ARBA" id="ARBA00000642"/>
    </source>
</evidence>
<feature type="binding site" evidence="13 14">
    <location>
        <begin position="21"/>
        <end position="23"/>
    </location>
    <ligand>
        <name>substrate</name>
    </ligand>
</feature>
<evidence type="ECO:0000256" key="7">
    <source>
        <dbReference type="ARBA" id="ARBA00022490"/>
    </source>
</evidence>
<dbReference type="PANTHER" id="PTHR11406">
    <property type="entry name" value="PHOSPHOGLYCERATE KINASE"/>
    <property type="match status" value="1"/>
</dbReference>
<comment type="subcellular location">
    <subcellularLocation>
        <location evidence="13">Cytoplasm</location>
    </subcellularLocation>
</comment>
<feature type="binding site" evidence="14">
    <location>
        <position position="118"/>
    </location>
    <ligand>
        <name>(2R)-3-phosphoglycerate</name>
        <dbReference type="ChEBI" id="CHEBI:58272"/>
    </ligand>
</feature>
<keyword evidence="8 13" id="KW-0808">Transferase</keyword>
<dbReference type="Pfam" id="PF00162">
    <property type="entry name" value="PGK"/>
    <property type="match status" value="1"/>
</dbReference>
<comment type="pathway">
    <text evidence="2 13">Carbohydrate degradation; glycolysis; pyruvate from D-glyceraldehyde 3-phosphate: step 2/5.</text>
</comment>
<dbReference type="SUPFAM" id="SSF53748">
    <property type="entry name" value="Phosphoglycerate kinase"/>
    <property type="match status" value="1"/>
</dbReference>
<dbReference type="InterPro" id="IPR015911">
    <property type="entry name" value="Phosphoglycerate_kinase_CS"/>
</dbReference>
<dbReference type="GO" id="GO:0004618">
    <property type="term" value="F:phosphoglycerate kinase activity"/>
    <property type="evidence" value="ECO:0007669"/>
    <property type="project" value="UniProtKB-UniRule"/>
</dbReference>
<feature type="binding site" evidence="13">
    <location>
        <position position="151"/>
    </location>
    <ligand>
        <name>substrate</name>
    </ligand>
</feature>
<dbReference type="GO" id="GO:0006096">
    <property type="term" value="P:glycolytic process"/>
    <property type="evidence" value="ECO:0007669"/>
    <property type="project" value="UniProtKB-UniRule"/>
</dbReference>
<evidence type="ECO:0000256" key="2">
    <source>
        <dbReference type="ARBA" id="ARBA00004838"/>
    </source>
</evidence>
<comment type="caution">
    <text evidence="13">Lacks conserved residue(s) required for the propagation of feature annotation.</text>
</comment>
<comment type="catalytic activity">
    <reaction evidence="1 13 16">
        <text>(2R)-3-phosphoglycerate + ATP = (2R)-3-phospho-glyceroyl phosphate + ADP</text>
        <dbReference type="Rhea" id="RHEA:14801"/>
        <dbReference type="ChEBI" id="CHEBI:30616"/>
        <dbReference type="ChEBI" id="CHEBI:57604"/>
        <dbReference type="ChEBI" id="CHEBI:58272"/>
        <dbReference type="ChEBI" id="CHEBI:456216"/>
        <dbReference type="EC" id="2.7.2.3"/>
    </reaction>
</comment>
<evidence type="ECO:0000256" key="9">
    <source>
        <dbReference type="ARBA" id="ARBA00022741"/>
    </source>
</evidence>
<dbReference type="PROSITE" id="PS00111">
    <property type="entry name" value="PGLYCERATE_KINASE"/>
    <property type="match status" value="1"/>
</dbReference>
<dbReference type="Gene3D" id="3.40.50.1260">
    <property type="entry name" value="Phosphoglycerate kinase, N-terminal domain"/>
    <property type="match status" value="2"/>
</dbReference>
<evidence type="ECO:0000256" key="6">
    <source>
        <dbReference type="ARBA" id="ARBA00016471"/>
    </source>
</evidence>
<dbReference type="GO" id="GO:0005829">
    <property type="term" value="C:cytosol"/>
    <property type="evidence" value="ECO:0007669"/>
    <property type="project" value="TreeGrafter"/>
</dbReference>
<accession>A0A1F6AGU2</accession>
<evidence type="ECO:0000256" key="11">
    <source>
        <dbReference type="ARBA" id="ARBA00022840"/>
    </source>
</evidence>
<dbReference type="PRINTS" id="PR00477">
    <property type="entry name" value="PHGLYCKINASE"/>
</dbReference>
<dbReference type="GO" id="GO:0005524">
    <property type="term" value="F:ATP binding"/>
    <property type="evidence" value="ECO:0007669"/>
    <property type="project" value="UniProtKB-KW"/>
</dbReference>
<dbReference type="UniPathway" id="UPA00109">
    <property type="reaction ID" value="UER00185"/>
</dbReference>
<dbReference type="STRING" id="1798392.A3A79_02145"/>
<reference evidence="17 18" key="1">
    <citation type="journal article" date="2016" name="Nat. Commun.">
        <title>Thousands of microbial genomes shed light on interconnected biogeochemical processes in an aquifer system.</title>
        <authorList>
            <person name="Anantharaman K."/>
            <person name="Brown C.T."/>
            <person name="Hug L.A."/>
            <person name="Sharon I."/>
            <person name="Castelle C.J."/>
            <person name="Probst A.J."/>
            <person name="Thomas B.C."/>
            <person name="Singh A."/>
            <person name="Wilkins M.J."/>
            <person name="Karaoz U."/>
            <person name="Brodie E.L."/>
            <person name="Williams K.H."/>
            <person name="Hubbard S.S."/>
            <person name="Banfield J.F."/>
        </authorList>
    </citation>
    <scope>NUCLEOTIDE SEQUENCE [LARGE SCALE GENOMIC DNA]</scope>
</reference>
<keyword evidence="10 13" id="KW-0418">Kinase</keyword>
<dbReference type="GO" id="GO:0043531">
    <property type="term" value="F:ADP binding"/>
    <property type="evidence" value="ECO:0007669"/>
    <property type="project" value="TreeGrafter"/>
</dbReference>
<feature type="binding site" evidence="13 14">
    <location>
        <begin position="59"/>
        <end position="62"/>
    </location>
    <ligand>
        <name>substrate</name>
    </ligand>
</feature>
<dbReference type="Proteomes" id="UP000178759">
    <property type="component" value="Unassembled WGS sequence"/>
</dbReference>
<feature type="binding site" evidence="13 15">
    <location>
        <position position="201"/>
    </location>
    <ligand>
        <name>ATP</name>
        <dbReference type="ChEBI" id="CHEBI:30616"/>
    </ligand>
</feature>
<evidence type="ECO:0000256" key="14">
    <source>
        <dbReference type="PIRSR" id="PIRSR000724-1"/>
    </source>
</evidence>
<dbReference type="FunFam" id="3.40.50.1260:FF:000031">
    <property type="entry name" value="Phosphoglycerate kinase 1"/>
    <property type="match status" value="1"/>
</dbReference>
<keyword evidence="11 13" id="KW-0067">ATP-binding</keyword>
<dbReference type="InterPro" id="IPR001576">
    <property type="entry name" value="Phosphoglycerate_kinase"/>
</dbReference>
<evidence type="ECO:0000256" key="15">
    <source>
        <dbReference type="PIRSR" id="PIRSR000724-2"/>
    </source>
</evidence>
<evidence type="ECO:0000256" key="12">
    <source>
        <dbReference type="ARBA" id="ARBA00023152"/>
    </source>
</evidence>
<dbReference type="PIRSF" id="PIRSF000724">
    <property type="entry name" value="Pgk"/>
    <property type="match status" value="1"/>
</dbReference>
<feature type="binding site" evidence="14">
    <location>
        <position position="36"/>
    </location>
    <ligand>
        <name>(2R)-3-phosphoglycerate</name>
        <dbReference type="ChEBI" id="CHEBI:58272"/>
    </ligand>
</feature>
<dbReference type="HAMAP" id="MF_00145">
    <property type="entry name" value="Phosphoglyc_kinase"/>
    <property type="match status" value="1"/>
</dbReference>
<organism evidence="17 18">
    <name type="scientific">Candidatus Gottesmanbacteria bacterium RIFCSPLOWO2_01_FULL_43_11b</name>
    <dbReference type="NCBI Taxonomy" id="1798392"/>
    <lineage>
        <taxon>Bacteria</taxon>
        <taxon>Candidatus Gottesmaniibacteriota</taxon>
    </lineage>
</organism>
<feature type="binding site" evidence="14">
    <location>
        <position position="151"/>
    </location>
    <ligand>
        <name>(2R)-3-phosphoglycerate</name>
        <dbReference type="ChEBI" id="CHEBI:58272"/>
    </ligand>
</feature>
<proteinExistence type="inferred from homology"/>
<gene>
    <name evidence="13" type="primary">pgk</name>
    <name evidence="17" type="ORF">A3A79_02145</name>
</gene>
<evidence type="ECO:0000256" key="13">
    <source>
        <dbReference type="HAMAP-Rule" id="MF_00145"/>
    </source>
</evidence>
<dbReference type="FunFam" id="3.40.50.1260:FF:000006">
    <property type="entry name" value="Phosphoglycerate kinase"/>
    <property type="match status" value="1"/>
</dbReference>
<sequence>MTVPSVKDAKVAGKRVLVRVDFNVPMNDGKVVSDTRIIETLPTIALLLKRKATVILVSHLGRPDGKVDPKYSMAPVAKRLEHYLARKAHLLPDFWQKKAADYVKKLPKNSLVLCENVRYHIGEEHNDPKFAKSLADLAEVYVNDAFGTAHRAHASTVGVTNYLPSYAGLLMEKEVHMIGKAITKPRRPLLVIIGGGKTPEKISVIDRLLEIADTIYLGGAIANTFFATWGISVGVSRVDHEMIEMARAVLWKATRVHAQLILPSDVLVSNSNQQTKPFVLPYNQVPGSLGIFDIGPASIKELQGLITGSKTIIWNGPMGMYEDERFIEGTKATLRAIANGHAESVVGGGDTISMIKEKELVGKISHISTGGGAMLEYLEKGTLPGIEALKNGHKK</sequence>
<evidence type="ECO:0000256" key="5">
    <source>
        <dbReference type="ARBA" id="ARBA00013061"/>
    </source>
</evidence>
<evidence type="ECO:0000256" key="8">
    <source>
        <dbReference type="ARBA" id="ARBA00022679"/>
    </source>
</evidence>
<dbReference type="EC" id="2.7.2.3" evidence="5 13"/>
<protein>
    <recommendedName>
        <fullName evidence="6 13">Phosphoglycerate kinase</fullName>
        <ecNumber evidence="5 13">2.7.2.3</ecNumber>
    </recommendedName>
</protein>
<comment type="caution">
    <text evidence="17">The sequence shown here is derived from an EMBL/GenBank/DDBJ whole genome shotgun (WGS) entry which is preliminary data.</text>
</comment>
<dbReference type="InterPro" id="IPR036043">
    <property type="entry name" value="Phosphoglycerate_kinase_sf"/>
</dbReference>
<feature type="binding site" evidence="13 15">
    <location>
        <begin position="348"/>
        <end position="351"/>
    </location>
    <ligand>
        <name>ATP</name>
        <dbReference type="ChEBI" id="CHEBI:30616"/>
    </ligand>
</feature>
<evidence type="ECO:0000313" key="18">
    <source>
        <dbReference type="Proteomes" id="UP000178759"/>
    </source>
</evidence>
<dbReference type="PANTHER" id="PTHR11406:SF23">
    <property type="entry name" value="PHOSPHOGLYCERATE KINASE 1, CHLOROPLASTIC-RELATED"/>
    <property type="match status" value="1"/>
</dbReference>
<keyword evidence="12 13" id="KW-0324">Glycolysis</keyword>
<comment type="subunit">
    <text evidence="4 13">Monomer.</text>
</comment>
<evidence type="ECO:0000256" key="3">
    <source>
        <dbReference type="ARBA" id="ARBA00008982"/>
    </source>
</evidence>
<keyword evidence="9 13" id="KW-0547">Nucleotide-binding</keyword>
<comment type="similarity">
    <text evidence="3 13 16">Belongs to the phosphoglycerate kinase family.</text>
</comment>
<evidence type="ECO:0000313" key="17">
    <source>
        <dbReference type="EMBL" id="OGG23978.1"/>
    </source>
</evidence>
<evidence type="ECO:0000256" key="4">
    <source>
        <dbReference type="ARBA" id="ARBA00011245"/>
    </source>
</evidence>
<dbReference type="AlphaFoldDB" id="A0A1F6AGU2"/>
<evidence type="ECO:0000256" key="16">
    <source>
        <dbReference type="RuleBase" id="RU000532"/>
    </source>
</evidence>
<dbReference type="EMBL" id="MFJV01000001">
    <property type="protein sequence ID" value="OGG23978.1"/>
    <property type="molecule type" value="Genomic_DNA"/>
</dbReference>
<dbReference type="InterPro" id="IPR015824">
    <property type="entry name" value="Phosphoglycerate_kinase_N"/>
</dbReference>